<gene>
    <name evidence="3" type="ORF">B0T14DRAFT_492609</name>
</gene>
<keyword evidence="1" id="KW-0175">Coiled coil</keyword>
<keyword evidence="4" id="KW-1185">Reference proteome</keyword>
<dbReference type="EMBL" id="JAULSU010000002">
    <property type="protein sequence ID" value="KAK0626242.1"/>
    <property type="molecule type" value="Genomic_DNA"/>
</dbReference>
<evidence type="ECO:0000313" key="3">
    <source>
        <dbReference type="EMBL" id="KAK0626242.1"/>
    </source>
</evidence>
<reference evidence="3" key="1">
    <citation type="submission" date="2023-06" db="EMBL/GenBank/DDBJ databases">
        <title>Genome-scale phylogeny and comparative genomics of the fungal order Sordariales.</title>
        <authorList>
            <consortium name="Lawrence Berkeley National Laboratory"/>
            <person name="Hensen N."/>
            <person name="Bonometti L."/>
            <person name="Westerberg I."/>
            <person name="Brannstrom I.O."/>
            <person name="Guillou S."/>
            <person name="Cros-Aarteil S."/>
            <person name="Calhoun S."/>
            <person name="Haridas S."/>
            <person name="Kuo A."/>
            <person name="Mondo S."/>
            <person name="Pangilinan J."/>
            <person name="Riley R."/>
            <person name="Labutti K."/>
            <person name="Andreopoulos B."/>
            <person name="Lipzen A."/>
            <person name="Chen C."/>
            <person name="Yanf M."/>
            <person name="Daum C."/>
            <person name="Ng V."/>
            <person name="Clum A."/>
            <person name="Steindorff A."/>
            <person name="Ohm R."/>
            <person name="Martin F."/>
            <person name="Silar P."/>
            <person name="Natvig D."/>
            <person name="Lalanne C."/>
            <person name="Gautier V."/>
            <person name="Ament-Velasquez S.L."/>
            <person name="Kruys A."/>
            <person name="Hutchinson M.I."/>
            <person name="Powell A.J."/>
            <person name="Barry K."/>
            <person name="Miller A.N."/>
            <person name="Grigoriev I.V."/>
            <person name="Debuchy R."/>
            <person name="Gladieux P."/>
            <person name="Thoren M.H."/>
            <person name="Johannesson H."/>
        </authorList>
    </citation>
    <scope>NUCLEOTIDE SEQUENCE</scope>
    <source>
        <strain evidence="3">CBS 606.72</strain>
    </source>
</reference>
<evidence type="ECO:0000256" key="1">
    <source>
        <dbReference type="SAM" id="Coils"/>
    </source>
</evidence>
<feature type="coiled-coil region" evidence="1">
    <location>
        <begin position="253"/>
        <end position="280"/>
    </location>
</feature>
<dbReference type="Proteomes" id="UP001175000">
    <property type="component" value="Unassembled WGS sequence"/>
</dbReference>
<evidence type="ECO:0000256" key="2">
    <source>
        <dbReference type="SAM" id="MobiDB-lite"/>
    </source>
</evidence>
<feature type="region of interest" description="Disordered" evidence="2">
    <location>
        <begin position="126"/>
        <end position="147"/>
    </location>
</feature>
<name>A0AA40C5T8_9PEZI</name>
<evidence type="ECO:0000313" key="4">
    <source>
        <dbReference type="Proteomes" id="UP001175000"/>
    </source>
</evidence>
<protein>
    <recommendedName>
        <fullName evidence="5">Pentatricopeptide repeat domain-containing protein</fullName>
    </recommendedName>
</protein>
<organism evidence="3 4">
    <name type="scientific">Immersiella caudata</name>
    <dbReference type="NCBI Taxonomy" id="314043"/>
    <lineage>
        <taxon>Eukaryota</taxon>
        <taxon>Fungi</taxon>
        <taxon>Dikarya</taxon>
        <taxon>Ascomycota</taxon>
        <taxon>Pezizomycotina</taxon>
        <taxon>Sordariomycetes</taxon>
        <taxon>Sordariomycetidae</taxon>
        <taxon>Sordariales</taxon>
        <taxon>Lasiosphaeriaceae</taxon>
        <taxon>Immersiella</taxon>
    </lineage>
</organism>
<sequence length="828" mass="95092">MPGLWSTAARCRGCYLYSWIRSVHTLSCRVTSAAPVLRKAHPGNIFGARYASLATSTIAALDPAQGGERIQDLERELWEKDVVKLLELSGASDLAYVVANSSFNLDYREKTPYGVLEDIATRDVPLSLRQQESSPPPPRSYLDPYDDAQLHDREDLRTCERLVRREGRERDFCWTSFADPRFPERLPNTAVAVADALLERVYAGNDRRRLSPDSGFNAIRMLKSDGYPRYKRMEIYSIFNEVKTTHLHVKDLIRKARRGLKAVRRERARLRARLTVLSRLLKRREEKALRLAKDLLGTLKARLRDKRDPIQAPAKEFLEQIFEARDRLNEANDNVFAEWDSIRRERSVARLCFNILVSEYPPGVNNYNTLLLGLTKVGEHDLAQIIADHALGWSNRRKLEPMLHCLLTHYRRKGNYIEYLNLLRQFTGHHDGAVVLRPRPIDALRESWGYQAWAEDYAVGIRDGFVLERIRLEHYHLDAIIGGLLDFGNTYGAARFVLACQSDGIEIHPRIRYRLLSMCIKAMDLKLARKLVGFFLSDRDARWEFFDWRNNPSWAPWNYEIYKSANKITASRFWGDRLRALLSIACGPPLPTGDAPKARGRANALPRMRDRVRYLGVLAWTMWTEQHLSRVDRHLRNILSTLSSAEVDCQQLSKVTDSMAEELQFLHRQRWRNERARMAGQRKWLGWELNKSFHAVQGLRSQMMGILGNSFWVEPGLLDQAPDKTMGLLLTEMREPDSRSSHVSRCIKQCASADLEHREILLRFLGILTPPAQQHTIWEEMRGKSNEELFAAVSGRLAGRKAGEVSNCSGWVQSIMARLKSGAQALGL</sequence>
<comment type="caution">
    <text evidence="3">The sequence shown here is derived from an EMBL/GenBank/DDBJ whole genome shotgun (WGS) entry which is preliminary data.</text>
</comment>
<evidence type="ECO:0008006" key="5">
    <source>
        <dbReference type="Google" id="ProtNLM"/>
    </source>
</evidence>
<proteinExistence type="predicted"/>
<dbReference type="AlphaFoldDB" id="A0AA40C5T8"/>
<accession>A0AA40C5T8</accession>